<gene>
    <name evidence="2" type="ORF">T01_4328</name>
</gene>
<keyword evidence="1" id="KW-0812">Transmembrane</keyword>
<accession>A0A0V1BML3</accession>
<protein>
    <submittedName>
        <fullName evidence="2">Uncharacterized protein</fullName>
    </submittedName>
</protein>
<feature type="transmembrane region" description="Helical" evidence="1">
    <location>
        <begin position="37"/>
        <end position="54"/>
    </location>
</feature>
<name>A0A0V1BML3_TRISP</name>
<evidence type="ECO:0000313" key="3">
    <source>
        <dbReference type="Proteomes" id="UP000054776"/>
    </source>
</evidence>
<evidence type="ECO:0000256" key="1">
    <source>
        <dbReference type="SAM" id="Phobius"/>
    </source>
</evidence>
<proteinExistence type="predicted"/>
<comment type="caution">
    <text evidence="2">The sequence shown here is derived from an EMBL/GenBank/DDBJ whole genome shotgun (WGS) entry which is preliminary data.</text>
</comment>
<keyword evidence="3" id="KW-1185">Reference proteome</keyword>
<sequence length="60" mass="7342">MNSLCNAVERHAHTLCGVPLKLFNRELFIERVNRMQILRWIFLFLLCPNTMWYLDMRFLI</sequence>
<evidence type="ECO:0000313" key="2">
    <source>
        <dbReference type="EMBL" id="KRY38218.1"/>
    </source>
</evidence>
<keyword evidence="1" id="KW-1133">Transmembrane helix</keyword>
<reference evidence="2 3" key="1">
    <citation type="submission" date="2015-01" db="EMBL/GenBank/DDBJ databases">
        <title>Evolution of Trichinella species and genotypes.</title>
        <authorList>
            <person name="Korhonen P.K."/>
            <person name="Edoardo P."/>
            <person name="Giuseppe L.R."/>
            <person name="Gasser R.B."/>
        </authorList>
    </citation>
    <scope>NUCLEOTIDE SEQUENCE [LARGE SCALE GENOMIC DNA]</scope>
    <source>
        <strain evidence="2">ISS3</strain>
    </source>
</reference>
<dbReference type="AlphaFoldDB" id="A0A0V1BML3"/>
<dbReference type="InParanoid" id="A0A0V1BML3"/>
<dbReference type="Proteomes" id="UP000054776">
    <property type="component" value="Unassembled WGS sequence"/>
</dbReference>
<keyword evidence="1" id="KW-0472">Membrane</keyword>
<organism evidence="2 3">
    <name type="scientific">Trichinella spiralis</name>
    <name type="common">Trichina worm</name>
    <dbReference type="NCBI Taxonomy" id="6334"/>
    <lineage>
        <taxon>Eukaryota</taxon>
        <taxon>Metazoa</taxon>
        <taxon>Ecdysozoa</taxon>
        <taxon>Nematoda</taxon>
        <taxon>Enoplea</taxon>
        <taxon>Dorylaimia</taxon>
        <taxon>Trichinellida</taxon>
        <taxon>Trichinellidae</taxon>
        <taxon>Trichinella</taxon>
    </lineage>
</organism>
<dbReference type="EMBL" id="JYDH01000027">
    <property type="protein sequence ID" value="KRY38218.1"/>
    <property type="molecule type" value="Genomic_DNA"/>
</dbReference>